<reference evidence="2 3" key="1">
    <citation type="journal article" date="2018" name="Nat. Ecol. Evol.">
        <title>Pezizomycetes genomes reveal the molecular basis of ectomycorrhizal truffle lifestyle.</title>
        <authorList>
            <person name="Murat C."/>
            <person name="Payen T."/>
            <person name="Noel B."/>
            <person name="Kuo A."/>
            <person name="Morin E."/>
            <person name="Chen J."/>
            <person name="Kohler A."/>
            <person name="Krizsan K."/>
            <person name="Balestrini R."/>
            <person name="Da Silva C."/>
            <person name="Montanini B."/>
            <person name="Hainaut M."/>
            <person name="Levati E."/>
            <person name="Barry K.W."/>
            <person name="Belfiori B."/>
            <person name="Cichocki N."/>
            <person name="Clum A."/>
            <person name="Dockter R.B."/>
            <person name="Fauchery L."/>
            <person name="Guy J."/>
            <person name="Iotti M."/>
            <person name="Le Tacon F."/>
            <person name="Lindquist E.A."/>
            <person name="Lipzen A."/>
            <person name="Malagnac F."/>
            <person name="Mello A."/>
            <person name="Molinier V."/>
            <person name="Miyauchi S."/>
            <person name="Poulain J."/>
            <person name="Riccioni C."/>
            <person name="Rubini A."/>
            <person name="Sitrit Y."/>
            <person name="Splivallo R."/>
            <person name="Traeger S."/>
            <person name="Wang M."/>
            <person name="Zifcakova L."/>
            <person name="Wipf D."/>
            <person name="Zambonelli A."/>
            <person name="Paolocci F."/>
            <person name="Nowrousian M."/>
            <person name="Ottonello S."/>
            <person name="Baldrian P."/>
            <person name="Spatafora J.W."/>
            <person name="Henrissat B."/>
            <person name="Nagy L.G."/>
            <person name="Aury J.M."/>
            <person name="Wincker P."/>
            <person name="Grigoriev I.V."/>
            <person name="Bonfante P."/>
            <person name="Martin F.M."/>
        </authorList>
    </citation>
    <scope>NUCLEOTIDE SEQUENCE [LARGE SCALE GENOMIC DNA]</scope>
    <source>
        <strain evidence="2 3">CCBAS932</strain>
    </source>
</reference>
<feature type="signal peptide" evidence="1">
    <location>
        <begin position="1"/>
        <end position="20"/>
    </location>
</feature>
<feature type="non-terminal residue" evidence="2">
    <location>
        <position position="98"/>
    </location>
</feature>
<keyword evidence="3" id="KW-1185">Reference proteome</keyword>
<evidence type="ECO:0000313" key="3">
    <source>
        <dbReference type="Proteomes" id="UP000277580"/>
    </source>
</evidence>
<protein>
    <submittedName>
        <fullName evidence="2">Uncharacterized protein</fullName>
    </submittedName>
</protein>
<evidence type="ECO:0000256" key="1">
    <source>
        <dbReference type="SAM" id="SignalP"/>
    </source>
</evidence>
<accession>A0A3N4KLL8</accession>
<evidence type="ECO:0000313" key="2">
    <source>
        <dbReference type="EMBL" id="RPB09231.1"/>
    </source>
</evidence>
<feature type="chain" id="PRO_5018041180" evidence="1">
    <location>
        <begin position="21"/>
        <end position="98"/>
    </location>
</feature>
<gene>
    <name evidence="2" type="ORF">P167DRAFT_527594</name>
</gene>
<dbReference type="EMBL" id="ML119154">
    <property type="protein sequence ID" value="RPB09231.1"/>
    <property type="molecule type" value="Genomic_DNA"/>
</dbReference>
<sequence>MLNQQHIIAVILIRALSAECSPLQQVPPTDTTKPSSPARFPGHEASWVSGSIRRGTLDILFPCILTLLLCAWTAVHSNIEPTFWNISYRRYLATRRLD</sequence>
<dbReference type="Proteomes" id="UP000277580">
    <property type="component" value="Unassembled WGS sequence"/>
</dbReference>
<name>A0A3N4KLL8_9PEZI</name>
<proteinExistence type="predicted"/>
<dbReference type="InParanoid" id="A0A3N4KLL8"/>
<dbReference type="AlphaFoldDB" id="A0A3N4KLL8"/>
<organism evidence="2 3">
    <name type="scientific">Morchella conica CCBAS932</name>
    <dbReference type="NCBI Taxonomy" id="1392247"/>
    <lineage>
        <taxon>Eukaryota</taxon>
        <taxon>Fungi</taxon>
        <taxon>Dikarya</taxon>
        <taxon>Ascomycota</taxon>
        <taxon>Pezizomycotina</taxon>
        <taxon>Pezizomycetes</taxon>
        <taxon>Pezizales</taxon>
        <taxon>Morchellaceae</taxon>
        <taxon>Morchella</taxon>
    </lineage>
</organism>
<keyword evidence="1" id="KW-0732">Signal</keyword>
<dbReference type="OrthoDB" id="9451547at2759"/>